<proteinExistence type="predicted"/>
<name>A0A431WYU9_9GAMM</name>
<dbReference type="OrthoDB" id="9975659at2"/>
<keyword evidence="3" id="KW-1185">Reference proteome</keyword>
<gene>
    <name evidence="2" type="ORF">EKG38_01310</name>
</gene>
<keyword evidence="1" id="KW-0472">Membrane</keyword>
<evidence type="ECO:0000256" key="1">
    <source>
        <dbReference type="SAM" id="Phobius"/>
    </source>
</evidence>
<keyword evidence="1" id="KW-1133">Transmembrane helix</keyword>
<sequence length="60" mass="6668">MAGLAPCGTDKHGLLANLPMMIIFIAFTSQSIDSFLWVALSIAIGDIYYFKYRSHQAKET</sequence>
<dbReference type="AlphaFoldDB" id="A0A431WYU9"/>
<organism evidence="2 3">
    <name type="scientific">Shewanella canadensis</name>
    <dbReference type="NCBI Taxonomy" id="271096"/>
    <lineage>
        <taxon>Bacteria</taxon>
        <taxon>Pseudomonadati</taxon>
        <taxon>Pseudomonadota</taxon>
        <taxon>Gammaproteobacteria</taxon>
        <taxon>Alteromonadales</taxon>
        <taxon>Shewanellaceae</taxon>
        <taxon>Shewanella</taxon>
    </lineage>
</organism>
<reference evidence="2 3" key="1">
    <citation type="submission" date="2018-12" db="EMBL/GenBank/DDBJ databases">
        <authorList>
            <person name="Yu L."/>
        </authorList>
    </citation>
    <scope>NUCLEOTIDE SEQUENCE [LARGE SCALE GENOMIC DNA]</scope>
    <source>
        <strain evidence="2 3">HAW-EB2</strain>
    </source>
</reference>
<dbReference type="Proteomes" id="UP000267448">
    <property type="component" value="Unassembled WGS sequence"/>
</dbReference>
<accession>A0A431WYU9</accession>
<feature type="transmembrane region" description="Helical" evidence="1">
    <location>
        <begin position="20"/>
        <end position="50"/>
    </location>
</feature>
<comment type="caution">
    <text evidence="2">The sequence shown here is derived from an EMBL/GenBank/DDBJ whole genome shotgun (WGS) entry which is preliminary data.</text>
</comment>
<protein>
    <submittedName>
        <fullName evidence="2">Uncharacterized protein</fullName>
    </submittedName>
</protein>
<dbReference type="RefSeq" id="WP_126517950.1">
    <property type="nucleotide sequence ID" value="NZ_RXNU01000001.1"/>
</dbReference>
<keyword evidence="1" id="KW-0812">Transmembrane</keyword>
<dbReference type="EMBL" id="RXNU01000001">
    <property type="protein sequence ID" value="RTR40585.1"/>
    <property type="molecule type" value="Genomic_DNA"/>
</dbReference>
<evidence type="ECO:0000313" key="3">
    <source>
        <dbReference type="Proteomes" id="UP000267448"/>
    </source>
</evidence>
<evidence type="ECO:0000313" key="2">
    <source>
        <dbReference type="EMBL" id="RTR40585.1"/>
    </source>
</evidence>